<keyword evidence="2" id="KW-0698">rRNA processing</keyword>
<proteinExistence type="inferred from homology"/>
<keyword evidence="7" id="KW-0809">Transit peptide</keyword>
<dbReference type="GO" id="GO:0008173">
    <property type="term" value="F:RNA methyltransferase activity"/>
    <property type="evidence" value="ECO:0007669"/>
    <property type="project" value="InterPro"/>
</dbReference>
<feature type="binding site" evidence="11">
    <location>
        <position position="268"/>
    </location>
    <ligand>
        <name>S-adenosyl-L-methionine</name>
        <dbReference type="ChEBI" id="CHEBI:59789"/>
    </ligand>
</feature>
<dbReference type="FunCoup" id="A0A1V9XJZ2">
    <property type="interactions" value="279"/>
</dbReference>
<dbReference type="AlphaFoldDB" id="A0A1V9XJZ2"/>
<evidence type="ECO:0000313" key="14">
    <source>
        <dbReference type="Proteomes" id="UP000192247"/>
    </source>
</evidence>
<name>A0A1V9XJZ2_9ACAR</name>
<keyword evidence="4 11" id="KW-0808">Transferase</keyword>
<evidence type="ECO:0000256" key="6">
    <source>
        <dbReference type="ARBA" id="ARBA00022884"/>
    </source>
</evidence>
<dbReference type="InterPro" id="IPR029063">
    <property type="entry name" value="SAM-dependent_MTases_sf"/>
</dbReference>
<dbReference type="Gene3D" id="6.20.240.40">
    <property type="match status" value="1"/>
</dbReference>
<keyword evidence="14" id="KW-1185">Reference proteome</keyword>
<dbReference type="Pfam" id="PF01189">
    <property type="entry name" value="Methyltr_RsmB-F"/>
    <property type="match status" value="1"/>
</dbReference>
<evidence type="ECO:0000313" key="13">
    <source>
        <dbReference type="EMBL" id="OQR73751.1"/>
    </source>
</evidence>
<keyword evidence="6 11" id="KW-0694">RNA-binding</keyword>
<feature type="binding site" evidence="11">
    <location>
        <position position="315"/>
    </location>
    <ligand>
        <name>S-adenosyl-L-methionine</name>
        <dbReference type="ChEBI" id="CHEBI:59789"/>
    </ligand>
</feature>
<keyword evidence="5 11" id="KW-0949">S-adenosyl-L-methionine</keyword>
<dbReference type="InterPro" id="IPR049560">
    <property type="entry name" value="MeTrfase_RsmB-F_NOP2_cat"/>
</dbReference>
<evidence type="ECO:0000259" key="12">
    <source>
        <dbReference type="PROSITE" id="PS51686"/>
    </source>
</evidence>
<feature type="active site" description="Nucleophile" evidence="11">
    <location>
        <position position="370"/>
    </location>
</feature>
<dbReference type="Gene3D" id="3.40.50.150">
    <property type="entry name" value="Vaccinia Virus protein VP39"/>
    <property type="match status" value="1"/>
</dbReference>
<dbReference type="PANTHER" id="PTHR22808">
    <property type="entry name" value="NCL1 YEAST -RELATED NOL1/NOP2/FMU SUN DOMAIN-CONTAINING"/>
    <property type="match status" value="1"/>
</dbReference>
<evidence type="ECO:0000256" key="2">
    <source>
        <dbReference type="ARBA" id="ARBA00022552"/>
    </source>
</evidence>
<keyword evidence="8" id="KW-0496">Mitochondrion</keyword>
<comment type="caution">
    <text evidence="13">The sequence shown here is derived from an EMBL/GenBank/DDBJ whole genome shotgun (WGS) entry which is preliminary data.</text>
</comment>
<evidence type="ECO:0000256" key="3">
    <source>
        <dbReference type="ARBA" id="ARBA00022603"/>
    </source>
</evidence>
<comment type="catalytic activity">
    <reaction evidence="10">
        <text>a cytidine in rRNA + S-adenosyl-L-methionine = a 5-methylcytidine in rRNA + S-adenosyl-L-homocysteine + H(+)</text>
        <dbReference type="Rhea" id="RHEA:61484"/>
        <dbReference type="Rhea" id="RHEA-COMP:15836"/>
        <dbReference type="Rhea" id="RHEA-COMP:15837"/>
        <dbReference type="ChEBI" id="CHEBI:15378"/>
        <dbReference type="ChEBI" id="CHEBI:57856"/>
        <dbReference type="ChEBI" id="CHEBI:59789"/>
        <dbReference type="ChEBI" id="CHEBI:74483"/>
        <dbReference type="ChEBI" id="CHEBI:82748"/>
    </reaction>
</comment>
<feature type="domain" description="SAM-dependent MTase RsmB/NOP-type" evidence="12">
    <location>
        <begin position="143"/>
        <end position="442"/>
    </location>
</feature>
<gene>
    <name evidence="13" type="ORF">BIW11_09544</name>
</gene>
<dbReference type="GO" id="GO:0031167">
    <property type="term" value="P:rRNA methylation"/>
    <property type="evidence" value="ECO:0007669"/>
    <property type="project" value="TreeGrafter"/>
</dbReference>
<evidence type="ECO:0000256" key="9">
    <source>
        <dbReference type="ARBA" id="ARBA00042050"/>
    </source>
</evidence>
<dbReference type="PROSITE" id="PS51686">
    <property type="entry name" value="SAM_MT_RSMB_NOP"/>
    <property type="match status" value="1"/>
</dbReference>
<dbReference type="GO" id="GO:0005762">
    <property type="term" value="C:mitochondrial large ribosomal subunit"/>
    <property type="evidence" value="ECO:0007669"/>
    <property type="project" value="TreeGrafter"/>
</dbReference>
<dbReference type="STRING" id="418985.A0A1V9XJZ2"/>
<evidence type="ECO:0000256" key="4">
    <source>
        <dbReference type="ARBA" id="ARBA00022679"/>
    </source>
</evidence>
<dbReference type="PRINTS" id="PR02008">
    <property type="entry name" value="RCMTFAMILY"/>
</dbReference>
<dbReference type="PANTHER" id="PTHR22808:SF3">
    <property type="entry name" value="5-METHYLCYTOSINE RRNA METHYLTRANSFERASE NSUN4"/>
    <property type="match status" value="1"/>
</dbReference>
<accession>A0A1V9XJZ2</accession>
<comment type="similarity">
    <text evidence="11">Belongs to the class I-like SAM-binding methyltransferase superfamily. RsmB/NOP family.</text>
</comment>
<dbReference type="SUPFAM" id="SSF53335">
    <property type="entry name" value="S-adenosyl-L-methionine-dependent methyltransferases"/>
    <property type="match status" value="1"/>
</dbReference>
<dbReference type="GO" id="GO:0003723">
    <property type="term" value="F:RNA binding"/>
    <property type="evidence" value="ECO:0007669"/>
    <property type="project" value="UniProtKB-UniRule"/>
</dbReference>
<dbReference type="InterPro" id="IPR023267">
    <property type="entry name" value="RCMT"/>
</dbReference>
<dbReference type="OrthoDB" id="8020218at2759"/>
<evidence type="ECO:0000256" key="10">
    <source>
        <dbReference type="ARBA" id="ARBA00049302"/>
    </source>
</evidence>
<evidence type="ECO:0000256" key="5">
    <source>
        <dbReference type="ARBA" id="ARBA00022691"/>
    </source>
</evidence>
<organism evidence="13 14">
    <name type="scientific">Tropilaelaps mercedesae</name>
    <dbReference type="NCBI Taxonomy" id="418985"/>
    <lineage>
        <taxon>Eukaryota</taxon>
        <taxon>Metazoa</taxon>
        <taxon>Ecdysozoa</taxon>
        <taxon>Arthropoda</taxon>
        <taxon>Chelicerata</taxon>
        <taxon>Arachnida</taxon>
        <taxon>Acari</taxon>
        <taxon>Parasitiformes</taxon>
        <taxon>Mesostigmata</taxon>
        <taxon>Gamasina</taxon>
        <taxon>Dermanyssoidea</taxon>
        <taxon>Laelapidae</taxon>
        <taxon>Tropilaelaps</taxon>
    </lineage>
</organism>
<evidence type="ECO:0000256" key="11">
    <source>
        <dbReference type="PROSITE-ProRule" id="PRU01023"/>
    </source>
</evidence>
<evidence type="ECO:0000256" key="7">
    <source>
        <dbReference type="ARBA" id="ARBA00022946"/>
    </source>
</evidence>
<evidence type="ECO:0000256" key="8">
    <source>
        <dbReference type="ARBA" id="ARBA00023128"/>
    </source>
</evidence>
<keyword evidence="3 11" id="KW-0489">Methyltransferase</keyword>
<protein>
    <recommendedName>
        <fullName evidence="9">NOL1/NOP2/Sun domain family member 4</fullName>
    </recommendedName>
</protein>
<dbReference type="Proteomes" id="UP000192247">
    <property type="component" value="Unassembled WGS sequence"/>
</dbReference>
<feature type="binding site" evidence="11">
    <location>
        <position position="299"/>
    </location>
    <ligand>
        <name>S-adenosyl-L-methionine</name>
        <dbReference type="ChEBI" id="CHEBI:59789"/>
    </ligand>
</feature>
<evidence type="ECO:0000256" key="1">
    <source>
        <dbReference type="ARBA" id="ARBA00004173"/>
    </source>
</evidence>
<sequence>MSVILSARFGRTGAVRACLRLCVVRKSRLAPKKQPSTYAMEYFDSFYGKAFGLDAWRQVRIALLSKKKYCAVVNPFSMTEDLIEKMRSLGCREVIGQHSGIEASKTLPTVQMTELPPPMPDILQKKKNLAVFEDSYRLIEKGKTEPLSSFVPATEMIYQEAVVNDEKYFNFLKPEKGSEIALKTYQPLPLLPLLIYTFPTGVIKDFPVPRKPISGLFEYYLMDAASLLPVMALDIKPGDDFADFCAAPGGKTLAVAFMQRARTHFCSDISPSRVQRLKGIIKNYVPRESRKNIIIKQKDMTLISDDLTYDKILVDVPCSNDRHSLGEEENNLYHPIRNSERLAIPEKQKAILTHALCRLRVGGVTVYSTCSLSPVQNDSVVHMTLQSFKRMKFVVTDLTETFKPFADQKLYQFYNKCRYGQLVMPSLPNNYGPMYVCRIERVK</sequence>
<comment type="subcellular location">
    <subcellularLocation>
        <location evidence="1">Mitochondrion</location>
    </subcellularLocation>
</comment>
<feature type="binding site" evidence="11">
    <location>
        <begin position="245"/>
        <end position="251"/>
    </location>
    <ligand>
        <name>S-adenosyl-L-methionine</name>
        <dbReference type="ChEBI" id="CHEBI:59789"/>
    </ligand>
</feature>
<reference evidence="13 14" key="1">
    <citation type="journal article" date="2017" name="Gigascience">
        <title>Draft genome of the honey bee ectoparasitic mite, Tropilaelaps mercedesae, is shaped by the parasitic life history.</title>
        <authorList>
            <person name="Dong X."/>
            <person name="Armstrong S.D."/>
            <person name="Xia D."/>
            <person name="Makepeace B.L."/>
            <person name="Darby A.C."/>
            <person name="Kadowaki T."/>
        </authorList>
    </citation>
    <scope>NUCLEOTIDE SEQUENCE [LARGE SCALE GENOMIC DNA]</scope>
    <source>
        <strain evidence="13">Wuxi-XJTLU</strain>
    </source>
</reference>
<dbReference type="EMBL" id="MNPL01009388">
    <property type="protein sequence ID" value="OQR73751.1"/>
    <property type="molecule type" value="Genomic_DNA"/>
</dbReference>
<dbReference type="InterPro" id="IPR001678">
    <property type="entry name" value="MeTrfase_RsmB-F_NOP2_dom"/>
</dbReference>
<dbReference type="InParanoid" id="A0A1V9XJZ2"/>